<dbReference type="SUPFAM" id="SSF55060">
    <property type="entry name" value="GHMP Kinase, C-terminal domain"/>
    <property type="match status" value="1"/>
</dbReference>
<dbReference type="Pfam" id="PF08544">
    <property type="entry name" value="GHMP_kinases_C"/>
    <property type="match status" value="1"/>
</dbReference>
<evidence type="ECO:0000259" key="15">
    <source>
        <dbReference type="Pfam" id="PF10509"/>
    </source>
</evidence>
<dbReference type="GO" id="GO:0000287">
    <property type="term" value="F:magnesium ion binding"/>
    <property type="evidence" value="ECO:0007669"/>
    <property type="project" value="UniProtKB-UniRule"/>
</dbReference>
<evidence type="ECO:0000313" key="17">
    <source>
        <dbReference type="Proteomes" id="UP000251835"/>
    </source>
</evidence>
<keyword evidence="4 11" id="KW-0479">Metal-binding</keyword>
<comment type="function">
    <text evidence="11">Catalyzes the transfer of the gamma-phosphate of ATP to D-galactose to form alpha-D-galactose-1-phosphate (Gal-1-P).</text>
</comment>
<comment type="catalytic activity">
    <reaction evidence="11">
        <text>alpha-D-galactose + ATP = alpha-D-galactose 1-phosphate + ADP + H(+)</text>
        <dbReference type="Rhea" id="RHEA:13553"/>
        <dbReference type="ChEBI" id="CHEBI:15378"/>
        <dbReference type="ChEBI" id="CHEBI:28061"/>
        <dbReference type="ChEBI" id="CHEBI:30616"/>
        <dbReference type="ChEBI" id="CHEBI:58336"/>
        <dbReference type="ChEBI" id="CHEBI:456216"/>
        <dbReference type="EC" id="2.7.1.6"/>
    </reaction>
</comment>
<dbReference type="PANTHER" id="PTHR10457">
    <property type="entry name" value="MEVALONATE KINASE/GALACTOKINASE"/>
    <property type="match status" value="1"/>
</dbReference>
<dbReference type="InterPro" id="IPR036554">
    <property type="entry name" value="GHMP_kinase_C_sf"/>
</dbReference>
<dbReference type="PIRSF" id="PIRSF000530">
    <property type="entry name" value="Galactokinase"/>
    <property type="match status" value="1"/>
</dbReference>
<dbReference type="SUPFAM" id="SSF54211">
    <property type="entry name" value="Ribosomal protein S5 domain 2-like"/>
    <property type="match status" value="1"/>
</dbReference>
<evidence type="ECO:0000256" key="10">
    <source>
        <dbReference type="ARBA" id="ARBA00023277"/>
    </source>
</evidence>
<dbReference type="GO" id="GO:0006012">
    <property type="term" value="P:galactose metabolic process"/>
    <property type="evidence" value="ECO:0007669"/>
    <property type="project" value="UniProtKB-UniRule"/>
</dbReference>
<evidence type="ECO:0000256" key="1">
    <source>
        <dbReference type="ARBA" id="ARBA00006566"/>
    </source>
</evidence>
<feature type="active site" description="Proton acceptor" evidence="11">
    <location>
        <position position="170"/>
    </location>
</feature>
<feature type="domain" description="GHMP kinase C-terminal" evidence="14">
    <location>
        <begin position="280"/>
        <end position="363"/>
    </location>
</feature>
<comment type="similarity">
    <text evidence="1 11">Belongs to the GHMP kinase family. GalK subfamily.</text>
</comment>
<proteinExistence type="inferred from homology"/>
<sequence length="388" mass="43532">MEIFKKLNDEFEKRYNTIADEIYFAPGRVNLIGEHIDYNGGLVFPCALTVGTYLALRKRNDDKILLQSLNFEDKLETALNDLEKTNEWFDYPIGILKSLQEKGGKFSGMEILYYGTIPNSSGLSSSASIELVTAYALNDIANMNLDTVDLVKLSQQVENKYIGVNCGIMDQFAVGMGKEEHAIALDCNSLSYEYVPVVLNEYSLLISNTNSKRKLSDSKYNERLAECNKALKIVKQHFDVKNLCDLNIKDLESIKDKFEDITIYKKARHVVTEQARVEKAIELLKANDLKGFGELMNASHDSLRDDYEVTGKALDTLVYEGRKTNGVIGSRMTGAGFGGCTVTLLHKNSIEEYKEKVSKAYENEMGIFPEFYAVGIGSGVMKLKNQTI</sequence>
<feature type="binding site" evidence="11">
    <location>
        <position position="158"/>
    </location>
    <ligand>
        <name>Mg(2+)</name>
        <dbReference type="ChEBI" id="CHEBI:18420"/>
    </ligand>
</feature>
<dbReference type="PRINTS" id="PR00473">
    <property type="entry name" value="GALCTOKINASE"/>
</dbReference>
<dbReference type="PROSITE" id="PS00627">
    <property type="entry name" value="GHMP_KINASES_ATP"/>
    <property type="match status" value="1"/>
</dbReference>
<evidence type="ECO:0000256" key="4">
    <source>
        <dbReference type="ARBA" id="ARBA00022723"/>
    </source>
</evidence>
<evidence type="ECO:0000256" key="7">
    <source>
        <dbReference type="ARBA" id="ARBA00022840"/>
    </source>
</evidence>
<dbReference type="NCBIfam" id="TIGR00131">
    <property type="entry name" value="gal_kin"/>
    <property type="match status" value="1"/>
</dbReference>
<evidence type="ECO:0000256" key="8">
    <source>
        <dbReference type="ARBA" id="ARBA00022842"/>
    </source>
</evidence>
<keyword evidence="9 11" id="KW-0299">Galactose metabolism</keyword>
<evidence type="ECO:0000256" key="12">
    <source>
        <dbReference type="NCBIfam" id="TIGR00131"/>
    </source>
</evidence>
<dbReference type="Proteomes" id="UP000251835">
    <property type="component" value="Unassembled WGS sequence"/>
</dbReference>
<evidence type="ECO:0000256" key="2">
    <source>
        <dbReference type="ARBA" id="ARBA00022490"/>
    </source>
</evidence>
<dbReference type="InterPro" id="IPR022963">
    <property type="entry name" value="Galactokinase_bac"/>
</dbReference>
<evidence type="ECO:0000313" key="16">
    <source>
        <dbReference type="EMBL" id="PVX51027.1"/>
    </source>
</evidence>
<dbReference type="FunFam" id="3.30.70.890:FF:000001">
    <property type="entry name" value="Galactokinase"/>
    <property type="match status" value="1"/>
</dbReference>
<evidence type="ECO:0000256" key="6">
    <source>
        <dbReference type="ARBA" id="ARBA00022777"/>
    </source>
</evidence>
<dbReference type="GO" id="GO:0005524">
    <property type="term" value="F:ATP binding"/>
    <property type="evidence" value="ECO:0007669"/>
    <property type="project" value="UniProtKB-UniRule"/>
</dbReference>
<dbReference type="InterPro" id="IPR006204">
    <property type="entry name" value="GHMP_kinase_N_dom"/>
</dbReference>
<keyword evidence="6 11" id="KW-0418">Kinase</keyword>
<keyword evidence="5 11" id="KW-0547">Nucleotide-binding</keyword>
<keyword evidence="3 11" id="KW-0808">Transferase</keyword>
<dbReference type="Gene3D" id="3.30.230.10">
    <property type="match status" value="1"/>
</dbReference>
<accession>A0A7L4UQ63</accession>
<evidence type="ECO:0000256" key="11">
    <source>
        <dbReference type="HAMAP-Rule" id="MF_00246"/>
    </source>
</evidence>
<dbReference type="EMBL" id="QENZ01000004">
    <property type="protein sequence ID" value="PVX51027.1"/>
    <property type="molecule type" value="Genomic_DNA"/>
</dbReference>
<comment type="subcellular location">
    <subcellularLocation>
        <location evidence="11">Cytoplasm</location>
    </subcellularLocation>
</comment>
<keyword evidence="17" id="KW-1185">Reference proteome</keyword>
<name>A0A7L4UQ63_BALHA</name>
<dbReference type="GO" id="GO:0005829">
    <property type="term" value="C:cytosol"/>
    <property type="evidence" value="ECO:0007669"/>
    <property type="project" value="TreeGrafter"/>
</dbReference>
<feature type="binding site" evidence="11">
    <location>
        <position position="68"/>
    </location>
    <ligand>
        <name>ATP</name>
        <dbReference type="ChEBI" id="CHEBI:30616"/>
    </ligand>
</feature>
<dbReference type="Gene3D" id="3.30.70.890">
    <property type="entry name" value="GHMP kinase, C-terminal domain"/>
    <property type="match status" value="1"/>
</dbReference>
<evidence type="ECO:0000259" key="14">
    <source>
        <dbReference type="Pfam" id="PF08544"/>
    </source>
</evidence>
<organism evidence="16 17">
    <name type="scientific">Balneicella halophila</name>
    <dbReference type="NCBI Taxonomy" id="1537566"/>
    <lineage>
        <taxon>Bacteria</taxon>
        <taxon>Pseudomonadati</taxon>
        <taxon>Bacteroidota</taxon>
        <taxon>Bacteroidia</taxon>
        <taxon>Bacteroidales</taxon>
        <taxon>Balneicellaceae</taxon>
        <taxon>Balneicella</taxon>
    </lineage>
</organism>
<dbReference type="InterPro" id="IPR014721">
    <property type="entry name" value="Ribsml_uS5_D2-typ_fold_subgr"/>
</dbReference>
<dbReference type="InterPro" id="IPR013750">
    <property type="entry name" value="GHMP_kinase_C_dom"/>
</dbReference>
<dbReference type="NCBIfam" id="NF003705">
    <property type="entry name" value="PRK05322.1"/>
    <property type="match status" value="1"/>
</dbReference>
<reference evidence="16 17" key="1">
    <citation type="submission" date="2018-05" db="EMBL/GenBank/DDBJ databases">
        <title>Genomic Encyclopedia of Type Strains, Phase IV (KMG-IV): sequencing the most valuable type-strain genomes for metagenomic binning, comparative biology and taxonomic classification.</title>
        <authorList>
            <person name="Goeker M."/>
        </authorList>
    </citation>
    <scope>NUCLEOTIDE SEQUENCE [LARGE SCALE GENOMIC DNA]</scope>
    <source>
        <strain evidence="16 17">DSM 28579</strain>
    </source>
</reference>
<dbReference type="Pfam" id="PF00288">
    <property type="entry name" value="GHMP_kinases_N"/>
    <property type="match status" value="1"/>
</dbReference>
<keyword evidence="7 11" id="KW-0067">ATP-binding</keyword>
<feature type="binding site" evidence="11">
    <location>
        <begin position="34"/>
        <end position="37"/>
    </location>
    <ligand>
        <name>substrate</name>
    </ligand>
</feature>
<dbReference type="AlphaFoldDB" id="A0A7L4UQ63"/>
<dbReference type="InterPro" id="IPR019741">
    <property type="entry name" value="Galactokinase_CS"/>
</dbReference>
<feature type="binding site" evidence="11">
    <location>
        <position position="220"/>
    </location>
    <ligand>
        <name>substrate</name>
    </ligand>
</feature>
<dbReference type="PANTHER" id="PTHR10457:SF7">
    <property type="entry name" value="GALACTOKINASE-RELATED"/>
    <property type="match status" value="1"/>
</dbReference>
<dbReference type="EC" id="2.7.1.6" evidence="11 12"/>
<dbReference type="InterPro" id="IPR019539">
    <property type="entry name" value="GalKase_N"/>
</dbReference>
<dbReference type="Pfam" id="PF10509">
    <property type="entry name" value="GalKase_gal_bdg"/>
    <property type="match status" value="1"/>
</dbReference>
<keyword evidence="2 11" id="KW-0963">Cytoplasm</keyword>
<feature type="domain" description="GHMP kinase N-terminal" evidence="13">
    <location>
        <begin position="91"/>
        <end position="178"/>
    </location>
</feature>
<dbReference type="UniPathway" id="UPA00214"/>
<evidence type="ECO:0000256" key="5">
    <source>
        <dbReference type="ARBA" id="ARBA00022741"/>
    </source>
</evidence>
<dbReference type="InterPro" id="IPR000705">
    <property type="entry name" value="Galactokinase"/>
</dbReference>
<evidence type="ECO:0000256" key="3">
    <source>
        <dbReference type="ARBA" id="ARBA00022679"/>
    </source>
</evidence>
<gene>
    <name evidence="11" type="primary">galK</name>
    <name evidence="16" type="ORF">C7377_1360</name>
</gene>
<feature type="domain" description="Galactokinase N-terminal" evidence="15">
    <location>
        <begin position="10"/>
        <end position="58"/>
    </location>
</feature>
<dbReference type="InterPro" id="IPR006203">
    <property type="entry name" value="GHMP_knse_ATP-bd_CS"/>
</dbReference>
<comment type="pathway">
    <text evidence="11">Carbohydrate metabolism; galactose metabolism.</text>
</comment>
<feature type="site" description="Transition state stabilizer" evidence="11">
    <location>
        <position position="28"/>
    </location>
</feature>
<dbReference type="RefSeq" id="WP_207778439.1">
    <property type="nucleotide sequence ID" value="NZ_QENZ01000004.1"/>
</dbReference>
<evidence type="ECO:0000259" key="13">
    <source>
        <dbReference type="Pfam" id="PF00288"/>
    </source>
</evidence>
<feature type="binding site" evidence="11">
    <location>
        <begin position="120"/>
        <end position="126"/>
    </location>
    <ligand>
        <name>ATP</name>
        <dbReference type="ChEBI" id="CHEBI:30616"/>
    </ligand>
</feature>
<dbReference type="FunFam" id="3.30.230.10:FF:000017">
    <property type="entry name" value="Galactokinase"/>
    <property type="match status" value="1"/>
</dbReference>
<dbReference type="InterPro" id="IPR020568">
    <property type="entry name" value="Ribosomal_Su5_D2-typ_SF"/>
</dbReference>
<protein>
    <recommendedName>
        <fullName evidence="11 12">Galactokinase</fullName>
        <ecNumber evidence="11 12">2.7.1.6</ecNumber>
    </recommendedName>
    <alternativeName>
        <fullName evidence="11">Galactose kinase</fullName>
    </alternativeName>
</protein>
<keyword evidence="10 11" id="KW-0119">Carbohydrate metabolism</keyword>
<dbReference type="InterPro" id="IPR006206">
    <property type="entry name" value="Mevalonate/galactokinase"/>
</dbReference>
<dbReference type="PROSITE" id="PS00106">
    <property type="entry name" value="GALACTOKINASE"/>
    <property type="match status" value="1"/>
</dbReference>
<dbReference type="GO" id="GO:0004335">
    <property type="term" value="F:galactokinase activity"/>
    <property type="evidence" value="ECO:0007669"/>
    <property type="project" value="UniProtKB-UniRule"/>
</dbReference>
<evidence type="ECO:0000256" key="9">
    <source>
        <dbReference type="ARBA" id="ARBA00023144"/>
    </source>
</evidence>
<dbReference type="HAMAP" id="MF_00246">
    <property type="entry name" value="Galactokinase"/>
    <property type="match status" value="1"/>
</dbReference>
<comment type="caution">
    <text evidence="16">The sequence shown here is derived from an EMBL/GenBank/DDBJ whole genome shotgun (WGS) entry which is preliminary data.</text>
</comment>
<feature type="binding site" evidence="11">
    <location>
        <position position="126"/>
    </location>
    <ligand>
        <name>Mg(2+)</name>
        <dbReference type="ChEBI" id="CHEBI:18420"/>
    </ligand>
</feature>
<keyword evidence="8 11" id="KW-0460">Magnesium</keyword>
<dbReference type="PRINTS" id="PR00959">
    <property type="entry name" value="MEVGALKINASE"/>
</dbReference>